<dbReference type="EMBL" id="AZBU02000003">
    <property type="protein sequence ID" value="TKR86536.1"/>
    <property type="molecule type" value="Genomic_DNA"/>
</dbReference>
<protein>
    <submittedName>
        <fullName evidence="1">Uncharacterized protein</fullName>
    </submittedName>
</protein>
<dbReference type="Proteomes" id="UP000298663">
    <property type="component" value="Unassembled WGS sequence"/>
</dbReference>
<accession>A0A4U5NTC2</accession>
<organism evidence="1 2">
    <name type="scientific">Steinernema carpocapsae</name>
    <name type="common">Entomopathogenic nematode</name>
    <dbReference type="NCBI Taxonomy" id="34508"/>
    <lineage>
        <taxon>Eukaryota</taxon>
        <taxon>Metazoa</taxon>
        <taxon>Ecdysozoa</taxon>
        <taxon>Nematoda</taxon>
        <taxon>Chromadorea</taxon>
        <taxon>Rhabditida</taxon>
        <taxon>Tylenchina</taxon>
        <taxon>Panagrolaimomorpha</taxon>
        <taxon>Strongyloidoidea</taxon>
        <taxon>Steinernematidae</taxon>
        <taxon>Steinernema</taxon>
    </lineage>
</organism>
<comment type="caution">
    <text evidence="1">The sequence shown here is derived from an EMBL/GenBank/DDBJ whole genome shotgun (WGS) entry which is preliminary data.</text>
</comment>
<gene>
    <name evidence="1" type="ORF">L596_011112</name>
</gene>
<proteinExistence type="predicted"/>
<reference evidence="1 2" key="1">
    <citation type="journal article" date="2015" name="Genome Biol.">
        <title>Comparative genomics of Steinernema reveals deeply conserved gene regulatory networks.</title>
        <authorList>
            <person name="Dillman A.R."/>
            <person name="Macchietto M."/>
            <person name="Porter C.F."/>
            <person name="Rogers A."/>
            <person name="Williams B."/>
            <person name="Antoshechkin I."/>
            <person name="Lee M.M."/>
            <person name="Goodwin Z."/>
            <person name="Lu X."/>
            <person name="Lewis E.E."/>
            <person name="Goodrich-Blair H."/>
            <person name="Stock S.P."/>
            <person name="Adams B.J."/>
            <person name="Sternberg P.W."/>
            <person name="Mortazavi A."/>
        </authorList>
    </citation>
    <scope>NUCLEOTIDE SEQUENCE [LARGE SCALE GENOMIC DNA]</scope>
    <source>
        <strain evidence="1 2">ALL</strain>
    </source>
</reference>
<keyword evidence="2" id="KW-1185">Reference proteome</keyword>
<evidence type="ECO:0000313" key="1">
    <source>
        <dbReference type="EMBL" id="TKR86536.1"/>
    </source>
</evidence>
<name>A0A4U5NTC2_STECR</name>
<dbReference type="AlphaFoldDB" id="A0A4U5NTC2"/>
<reference evidence="1 2" key="2">
    <citation type="journal article" date="2019" name="G3 (Bethesda)">
        <title>Hybrid Assembly of the Genome of the Entomopathogenic Nematode Steinernema carpocapsae Identifies the X-Chromosome.</title>
        <authorList>
            <person name="Serra L."/>
            <person name="Macchietto M."/>
            <person name="Macias-Munoz A."/>
            <person name="McGill C.J."/>
            <person name="Rodriguez I.M."/>
            <person name="Rodriguez B."/>
            <person name="Murad R."/>
            <person name="Mortazavi A."/>
        </authorList>
    </citation>
    <scope>NUCLEOTIDE SEQUENCE [LARGE SCALE GENOMIC DNA]</scope>
    <source>
        <strain evidence="1 2">ALL</strain>
    </source>
</reference>
<evidence type="ECO:0000313" key="2">
    <source>
        <dbReference type="Proteomes" id="UP000298663"/>
    </source>
</evidence>
<sequence>MLLQQFGSHFSVSSSFSFAEVHYLPRGKRRTFGVLAKSAIPSEDVEKRAKTEAVVLAGWNNSSVSLRSSVCGDSEQTRVASRCDIGRRRGPVVVLFGAHRSGRIADFFEASAIPTTCDVGVAERRKEASWHEGLAQTLRAPGPENHSLLEASPLSRVEPVFGSYSPIHTNMQFETFICHYSNPAEPPYMVTRDKMIKKGNLE</sequence>